<dbReference type="GeneID" id="19400038"/>
<organism evidence="1 2">
    <name type="scientific">Exserohilum turcicum (strain 28A)</name>
    <name type="common">Northern leaf blight fungus</name>
    <name type="synonym">Setosphaeria turcica</name>
    <dbReference type="NCBI Taxonomy" id="671987"/>
    <lineage>
        <taxon>Eukaryota</taxon>
        <taxon>Fungi</taxon>
        <taxon>Dikarya</taxon>
        <taxon>Ascomycota</taxon>
        <taxon>Pezizomycotina</taxon>
        <taxon>Dothideomycetes</taxon>
        <taxon>Pleosporomycetidae</taxon>
        <taxon>Pleosporales</taxon>
        <taxon>Pleosporineae</taxon>
        <taxon>Pleosporaceae</taxon>
        <taxon>Exserohilum</taxon>
    </lineage>
</organism>
<dbReference type="HOGENOM" id="CLU_065389_0_0_1"/>
<dbReference type="InterPro" id="IPR052999">
    <property type="entry name" value="PTS1_Protein"/>
</dbReference>
<dbReference type="RefSeq" id="XP_008022068.1">
    <property type="nucleotide sequence ID" value="XM_008023877.1"/>
</dbReference>
<dbReference type="SUPFAM" id="SSF69118">
    <property type="entry name" value="AhpD-like"/>
    <property type="match status" value="1"/>
</dbReference>
<dbReference type="Proteomes" id="UP000016935">
    <property type="component" value="Unassembled WGS sequence"/>
</dbReference>
<dbReference type="Gene3D" id="1.20.1290.10">
    <property type="entry name" value="AhpD-like"/>
    <property type="match status" value="1"/>
</dbReference>
<reference evidence="1 2" key="1">
    <citation type="journal article" date="2012" name="PLoS Pathog.">
        <title>Diverse lifestyles and strategies of plant pathogenesis encoded in the genomes of eighteen Dothideomycetes fungi.</title>
        <authorList>
            <person name="Ohm R.A."/>
            <person name="Feau N."/>
            <person name="Henrissat B."/>
            <person name="Schoch C.L."/>
            <person name="Horwitz B.A."/>
            <person name="Barry K.W."/>
            <person name="Condon B.J."/>
            <person name="Copeland A.C."/>
            <person name="Dhillon B."/>
            <person name="Glaser F."/>
            <person name="Hesse C.N."/>
            <person name="Kosti I."/>
            <person name="LaButti K."/>
            <person name="Lindquist E.A."/>
            <person name="Lucas S."/>
            <person name="Salamov A.A."/>
            <person name="Bradshaw R.E."/>
            <person name="Ciuffetti L."/>
            <person name="Hamelin R.C."/>
            <person name="Kema G.H.J."/>
            <person name="Lawrence C."/>
            <person name="Scott J.A."/>
            <person name="Spatafora J.W."/>
            <person name="Turgeon B.G."/>
            <person name="de Wit P.J.G.M."/>
            <person name="Zhong S."/>
            <person name="Goodwin S.B."/>
            <person name="Grigoriev I.V."/>
        </authorList>
    </citation>
    <scope>NUCLEOTIDE SEQUENCE [LARGE SCALE GENOMIC DNA]</scope>
    <source>
        <strain evidence="2">28A</strain>
    </source>
</reference>
<name>R0IZM8_EXST2</name>
<dbReference type="EMBL" id="KB908493">
    <property type="protein sequence ID" value="EOA90165.1"/>
    <property type="molecule type" value="Genomic_DNA"/>
</dbReference>
<dbReference type="PANTHER" id="PTHR28180">
    <property type="entry name" value="CONSERVED MITOCHONDRIAL PROTEIN-RELATED"/>
    <property type="match status" value="1"/>
</dbReference>
<dbReference type="InterPro" id="IPR029032">
    <property type="entry name" value="AhpD-like"/>
</dbReference>
<evidence type="ECO:0000313" key="2">
    <source>
        <dbReference type="Proteomes" id="UP000016935"/>
    </source>
</evidence>
<protein>
    <submittedName>
        <fullName evidence="1">Uncharacterized protein</fullName>
    </submittedName>
</protein>
<accession>R0IZM8</accession>
<sequence>MASSSTTNDILIPRERTEDEALALFKAVEEKFPSETLGSDKWYVVVLAAMTGGGHPHFAAQLYQELIKRPEYQTPAQRQELMRRLREVLFKLTILVGVCKTLEALFAITAVTKPEDEDHSYYREKTQCDEANLERGTAWLQRLYQRNLTGVMNRFTAHKDYEWMTNHITYGIFLSDQRILNDIETELTVVSGIMIQNLSRESLWHMRGFRRLGPSQEDLGKVRECVQLIANFCSLPMNKVPQAADIEQEV</sequence>
<dbReference type="eggNOG" id="ENOG502SAR1">
    <property type="taxonomic scope" value="Eukaryota"/>
</dbReference>
<dbReference type="OrthoDB" id="5537330at2759"/>
<dbReference type="PANTHER" id="PTHR28180:SF5">
    <property type="entry name" value="DNA POLYMERASE ALPHA SUBUNIT B"/>
    <property type="match status" value="1"/>
</dbReference>
<dbReference type="AlphaFoldDB" id="R0IZM8"/>
<evidence type="ECO:0000313" key="1">
    <source>
        <dbReference type="EMBL" id="EOA90165.1"/>
    </source>
</evidence>
<reference evidence="1 2" key="2">
    <citation type="journal article" date="2013" name="PLoS Genet.">
        <title>Comparative genome structure, secondary metabolite, and effector coding capacity across Cochliobolus pathogens.</title>
        <authorList>
            <person name="Condon B.J."/>
            <person name="Leng Y."/>
            <person name="Wu D."/>
            <person name="Bushley K.E."/>
            <person name="Ohm R.A."/>
            <person name="Otillar R."/>
            <person name="Martin J."/>
            <person name="Schackwitz W."/>
            <person name="Grimwood J."/>
            <person name="MohdZainudin N."/>
            <person name="Xue C."/>
            <person name="Wang R."/>
            <person name="Manning V.A."/>
            <person name="Dhillon B."/>
            <person name="Tu Z.J."/>
            <person name="Steffenson B.J."/>
            <person name="Salamov A."/>
            <person name="Sun H."/>
            <person name="Lowry S."/>
            <person name="LaButti K."/>
            <person name="Han J."/>
            <person name="Copeland A."/>
            <person name="Lindquist E."/>
            <person name="Barry K."/>
            <person name="Schmutz J."/>
            <person name="Baker S.E."/>
            <person name="Ciuffetti L.M."/>
            <person name="Grigoriev I.V."/>
            <person name="Zhong S."/>
            <person name="Turgeon B.G."/>
        </authorList>
    </citation>
    <scope>NUCLEOTIDE SEQUENCE [LARGE SCALE GENOMIC DNA]</scope>
    <source>
        <strain evidence="2">28A</strain>
    </source>
</reference>
<gene>
    <name evidence="1" type="ORF">SETTUDRAFT_167113</name>
</gene>
<proteinExistence type="predicted"/>
<keyword evidence="2" id="KW-1185">Reference proteome</keyword>